<dbReference type="EMBL" id="CP014688">
    <property type="protein sequence ID" value="AQT06684.1"/>
    <property type="molecule type" value="Genomic_DNA"/>
</dbReference>
<gene>
    <name evidence="1" type="ORF">A0U91_16920</name>
</gene>
<organism evidence="1 2">
    <name type="scientific">Acetobacter persici</name>
    <dbReference type="NCBI Taxonomy" id="1076596"/>
    <lineage>
        <taxon>Bacteria</taxon>
        <taxon>Pseudomonadati</taxon>
        <taxon>Pseudomonadota</taxon>
        <taxon>Alphaproteobacteria</taxon>
        <taxon>Acetobacterales</taxon>
        <taxon>Acetobacteraceae</taxon>
        <taxon>Acetobacter</taxon>
    </lineage>
</organism>
<evidence type="ECO:0000313" key="1">
    <source>
        <dbReference type="EMBL" id="AQT06684.1"/>
    </source>
</evidence>
<sequence length="233" mass="25848">MINTAEKKENRLFIRVIGRISDVKDQNAIDRQFEGSSCDPDITQCMTMNVPVLAEDTYKDLKDTISTMAEVFCPPDQEFFHPNAPLNPAGSKSCKPYSKEDWASAISAFCRFQPDRDHPDPKASPYVIADGYCPTNLVVQVIPVDNESAALDLYMECLDRFSQGERDFAEQIPESYLENDTAFLCPDGTLFSRAEAAADAGYDTGMEISFRDLMSGDYELPAPAAESHMKPGA</sequence>
<protein>
    <submittedName>
        <fullName evidence="1">Uncharacterized protein</fullName>
    </submittedName>
</protein>
<name>A0A1U9LJP6_9PROT</name>
<proteinExistence type="predicted"/>
<accession>A0A1U9LJP6</accession>
<keyword evidence="1" id="KW-0614">Plasmid</keyword>
<dbReference type="RefSeq" id="WP_077932309.1">
    <property type="nucleotide sequence ID" value="NZ_CP014688.1"/>
</dbReference>
<evidence type="ECO:0000313" key="2">
    <source>
        <dbReference type="Proteomes" id="UP000189055"/>
    </source>
</evidence>
<geneLocation type="plasmid" evidence="2">
    <name>pac1084_1</name>
</geneLocation>
<dbReference type="Proteomes" id="UP000189055">
    <property type="component" value="Plasmid pAC1084_1"/>
</dbReference>
<dbReference type="KEGG" id="aper:A0U91_16920"/>
<reference evidence="1 2" key="1">
    <citation type="submission" date="2016-03" db="EMBL/GenBank/DDBJ databases">
        <title>Acetic acid bacteria sequencing.</title>
        <authorList>
            <person name="Brandt J."/>
            <person name="Jakob F."/>
            <person name="Vogel R.F."/>
        </authorList>
    </citation>
    <scope>NUCLEOTIDE SEQUENCE [LARGE SCALE GENOMIC DNA]</scope>
    <source>
        <strain evidence="1 2">TMW2.1084</strain>
        <plasmid evidence="2">pac1084_1</plasmid>
    </source>
</reference>
<dbReference type="AlphaFoldDB" id="A0A1U9LJP6"/>